<feature type="region of interest" description="Disordered" evidence="3">
    <location>
        <begin position="1"/>
        <end position="42"/>
    </location>
</feature>
<evidence type="ECO:0000256" key="2">
    <source>
        <dbReference type="ARBA" id="ARBA00023265"/>
    </source>
</evidence>
<dbReference type="PROSITE" id="PS01010">
    <property type="entry name" value="CRISP_2"/>
    <property type="match status" value="1"/>
</dbReference>
<keyword evidence="2" id="KW-0568">Pathogenesis-related protein</keyword>
<reference evidence="5 6" key="1">
    <citation type="journal article" date="2017" name="Mol. Biol. Evol.">
        <title>The 4-celled Tetrabaena socialis nuclear genome reveals the essential components for genetic control of cell number at the origin of multicellularity in the volvocine lineage.</title>
        <authorList>
            <person name="Featherston J."/>
            <person name="Arakaki Y."/>
            <person name="Hanschen E.R."/>
            <person name="Ferris P.J."/>
            <person name="Michod R.E."/>
            <person name="Olson B.J.S.C."/>
            <person name="Nozaki H."/>
            <person name="Durand P.M."/>
        </authorList>
    </citation>
    <scope>NUCLEOTIDE SEQUENCE [LARGE SCALE GENOMIC DNA]</scope>
    <source>
        <strain evidence="5 6">NIES-571</strain>
    </source>
</reference>
<dbReference type="Proteomes" id="UP000236333">
    <property type="component" value="Unassembled WGS sequence"/>
</dbReference>
<dbReference type="PANTHER" id="PTHR10334">
    <property type="entry name" value="CYSTEINE-RICH SECRETORY PROTEIN-RELATED"/>
    <property type="match status" value="1"/>
</dbReference>
<feature type="non-terminal residue" evidence="5">
    <location>
        <position position="1"/>
    </location>
</feature>
<feature type="compositionally biased region" description="Pro residues" evidence="3">
    <location>
        <begin position="1"/>
        <end position="23"/>
    </location>
</feature>
<dbReference type="PRINTS" id="PR00838">
    <property type="entry name" value="V5ALLERGEN"/>
</dbReference>
<evidence type="ECO:0000259" key="4">
    <source>
        <dbReference type="SMART" id="SM00198"/>
    </source>
</evidence>
<dbReference type="SUPFAM" id="SSF55797">
    <property type="entry name" value="PR-1-like"/>
    <property type="match status" value="1"/>
</dbReference>
<sequence length="206" mass="21842">PLTSPAAPPSRRSPPPRPPPPNPTAGGGGGSLLGGGECPDAQATLDQTNAYRRLHGVQPMQWSTSLASASQAYAEVLAANQCKLVHASYGENLAMFSGFPPPAGDCLSSVVAWYGEVVNYKWNVSQPFRENWFGKFMIGHFTQLVWKSSTSVGCGIAMGPNPTTLSATRVIPSVCKVIVCRYKPYGNVAADMDFLKNVFPANPDGA</sequence>
<dbReference type="InterPro" id="IPR035940">
    <property type="entry name" value="CAP_sf"/>
</dbReference>
<accession>A0A2J7ZTH7</accession>
<gene>
    <name evidence="5" type="ORF">TSOC_010387</name>
</gene>
<keyword evidence="6" id="KW-1185">Reference proteome</keyword>
<dbReference type="Gene3D" id="3.40.33.10">
    <property type="entry name" value="CAP"/>
    <property type="match status" value="1"/>
</dbReference>
<dbReference type="InterPro" id="IPR018244">
    <property type="entry name" value="Allrgn_V5/Tpx1_CS"/>
</dbReference>
<dbReference type="AlphaFoldDB" id="A0A2J7ZTH7"/>
<feature type="domain" description="SCP" evidence="4">
    <location>
        <begin position="39"/>
        <end position="190"/>
    </location>
</feature>
<dbReference type="InterPro" id="IPR034113">
    <property type="entry name" value="SCP_GAPR1-like"/>
</dbReference>
<dbReference type="InterPro" id="IPR002413">
    <property type="entry name" value="V5_allergen-like"/>
</dbReference>
<dbReference type="InterPro" id="IPR014044">
    <property type="entry name" value="CAP_dom"/>
</dbReference>
<evidence type="ECO:0000256" key="1">
    <source>
        <dbReference type="ARBA" id="ARBA00003143"/>
    </source>
</evidence>
<dbReference type="PROSITE" id="PS01009">
    <property type="entry name" value="CRISP_1"/>
    <property type="match status" value="1"/>
</dbReference>
<dbReference type="EMBL" id="PGGS01000489">
    <property type="protein sequence ID" value="PNH03562.1"/>
    <property type="molecule type" value="Genomic_DNA"/>
</dbReference>
<proteinExistence type="predicted"/>
<evidence type="ECO:0000256" key="3">
    <source>
        <dbReference type="SAM" id="MobiDB-lite"/>
    </source>
</evidence>
<comment type="caution">
    <text evidence="5">The sequence shown here is derived from an EMBL/GenBank/DDBJ whole genome shotgun (WGS) entry which is preliminary data.</text>
</comment>
<evidence type="ECO:0000313" key="5">
    <source>
        <dbReference type="EMBL" id="PNH03562.1"/>
    </source>
</evidence>
<dbReference type="InterPro" id="IPR001283">
    <property type="entry name" value="CRISP-related"/>
</dbReference>
<feature type="compositionally biased region" description="Gly residues" evidence="3">
    <location>
        <begin position="25"/>
        <end position="37"/>
    </location>
</feature>
<protein>
    <submittedName>
        <fullName evidence="5">Protein PRY1</fullName>
    </submittedName>
</protein>
<dbReference type="CDD" id="cd05382">
    <property type="entry name" value="CAP_GAPR1-like"/>
    <property type="match status" value="1"/>
</dbReference>
<dbReference type="OrthoDB" id="337038at2759"/>
<dbReference type="GO" id="GO:0005576">
    <property type="term" value="C:extracellular region"/>
    <property type="evidence" value="ECO:0007669"/>
    <property type="project" value="InterPro"/>
</dbReference>
<name>A0A2J7ZTH7_9CHLO</name>
<dbReference type="Pfam" id="PF00188">
    <property type="entry name" value="CAP"/>
    <property type="match status" value="1"/>
</dbReference>
<comment type="function">
    <text evidence="1">Probably involved in the defense reaction of plants against pathogens.</text>
</comment>
<dbReference type="PRINTS" id="PR00837">
    <property type="entry name" value="V5TPXLIKE"/>
</dbReference>
<evidence type="ECO:0000313" key="6">
    <source>
        <dbReference type="Proteomes" id="UP000236333"/>
    </source>
</evidence>
<keyword evidence="2" id="KW-0611">Plant defense</keyword>
<organism evidence="5 6">
    <name type="scientific">Tetrabaena socialis</name>
    <dbReference type="NCBI Taxonomy" id="47790"/>
    <lineage>
        <taxon>Eukaryota</taxon>
        <taxon>Viridiplantae</taxon>
        <taxon>Chlorophyta</taxon>
        <taxon>core chlorophytes</taxon>
        <taxon>Chlorophyceae</taxon>
        <taxon>CS clade</taxon>
        <taxon>Chlamydomonadales</taxon>
        <taxon>Tetrabaenaceae</taxon>
        <taxon>Tetrabaena</taxon>
    </lineage>
</organism>
<dbReference type="SMART" id="SM00198">
    <property type="entry name" value="SCP"/>
    <property type="match status" value="1"/>
</dbReference>